<proteinExistence type="inferred from homology"/>
<evidence type="ECO:0000256" key="9">
    <source>
        <dbReference type="ARBA" id="ARBA00023329"/>
    </source>
</evidence>
<keyword evidence="9" id="KW-0968">Cytoplasmic vesicle</keyword>
<dbReference type="GO" id="GO:0008021">
    <property type="term" value="C:synaptic vesicle"/>
    <property type="evidence" value="ECO:0007669"/>
    <property type="project" value="TreeGrafter"/>
</dbReference>
<dbReference type="GO" id="GO:0005546">
    <property type="term" value="F:phosphatidylinositol-4,5-bisphosphate binding"/>
    <property type="evidence" value="ECO:0007669"/>
    <property type="project" value="TreeGrafter"/>
</dbReference>
<reference evidence="13" key="1">
    <citation type="submission" date="2025-08" db="UniProtKB">
        <authorList>
            <consortium name="Ensembl"/>
        </authorList>
    </citation>
    <scope>IDENTIFICATION</scope>
</reference>
<comment type="subcellular location">
    <subcellularLocation>
        <location evidence="1">Cytoplasmic vesicle</location>
        <location evidence="1">Clathrin-coated vesicle</location>
    </subcellularLocation>
    <subcellularLocation>
        <location evidence="2">Golgi apparatus</location>
    </subcellularLocation>
    <subcellularLocation>
        <location evidence="3">Membrane</location>
        <location evidence="3">Clathrin-coated pit</location>
    </subcellularLocation>
</comment>
<dbReference type="Gene3D" id="1.20.58.150">
    <property type="entry name" value="ANTH domain"/>
    <property type="match status" value="1"/>
</dbReference>
<dbReference type="GO" id="GO:0048268">
    <property type="term" value="P:clathrin coat assembly"/>
    <property type="evidence" value="ECO:0007669"/>
    <property type="project" value="InterPro"/>
</dbReference>
<dbReference type="GO" id="GO:0030136">
    <property type="term" value="C:clathrin-coated vesicle"/>
    <property type="evidence" value="ECO:0007669"/>
    <property type="project" value="UniProtKB-SubCell"/>
</dbReference>
<keyword evidence="5" id="KW-0254">Endocytosis</keyword>
<dbReference type="GO" id="GO:0005794">
    <property type="term" value="C:Golgi apparatus"/>
    <property type="evidence" value="ECO:0007669"/>
    <property type="project" value="UniProtKB-SubCell"/>
</dbReference>
<evidence type="ECO:0000256" key="5">
    <source>
        <dbReference type="ARBA" id="ARBA00022583"/>
    </source>
</evidence>
<sequence length="643" mass="70185">MNVNIPQLADSLFERTTNTSWVVVFKSLITTHHLMVYGNERFVQYLASRNTLFNLSNFLDKSGLQGYDMSTFIRRYSRYLNEKAVSYRQVAFDFTKVKRGVDGVMRTMNTEKLLKTIPIIQNQMDALLDFNVNANELTNGVINAAFMLLFKDSIRLFAAYNEGIINLLEKYFDMKKTQCKEGLDIYKKFLTRMTRISEFLKVAEQVGIDRGDIPDLSQAPSSLLEALEQHLASLEGKKVKDSTAASRASTLSNAVSSLASTGMSFTKVDEREKQAALEEEQARLKALKEQRLKELSKRPSFSTTDTSPISTTGGTISTAPAIDLFSTPSCSNGAVKMENDLFDLQSTFQPSMHSGATGLPAATAWADPFTSAEAGDDSMPNLNPFLSKLVVDATHLPVVSSDGVSFSSRTSAHEMFGGNDSFCFSFFHLFMYLYLRTCMSSLHALLVIKCSLCAPPQQPAGALQVDFESVFGNKASGNITGGILKPTLAGSNLASNQLPEKLVSDDLDSSLANLVGSECGLLTVQPVCWVQPGEKRMTGGTNWQPKAAPTTTWNPVSMAPSIMAFPATTPTGMMGYSMPPQMSTMGMMNPPTMMYTQPVMRPPNPFGSVSSAQPSAASSPSSQSPLRAPGQDPFAHLSLKDFL</sequence>
<comment type="similarity">
    <text evidence="4">Belongs to the PICALM/SNAP91 family.</text>
</comment>
<dbReference type="InterPro" id="IPR014712">
    <property type="entry name" value="ANTH_dom_sf"/>
</dbReference>
<evidence type="ECO:0000259" key="12">
    <source>
        <dbReference type="PROSITE" id="PS50942"/>
    </source>
</evidence>
<dbReference type="GO" id="GO:0000149">
    <property type="term" value="F:SNARE binding"/>
    <property type="evidence" value="ECO:0007669"/>
    <property type="project" value="TreeGrafter"/>
</dbReference>
<dbReference type="Ensembl" id="ENSOSIT00000024363.1">
    <property type="protein sequence ID" value="ENSOSIP00000023066.1"/>
    <property type="gene ID" value="ENSOSIG00000004762.1"/>
</dbReference>
<feature type="coiled-coil region" evidence="10">
    <location>
        <begin position="270"/>
        <end position="297"/>
    </location>
</feature>
<dbReference type="PANTHER" id="PTHR22951">
    <property type="entry name" value="CLATHRIN ASSEMBLY PROTEIN"/>
    <property type="match status" value="1"/>
</dbReference>
<dbReference type="SUPFAM" id="SSF89009">
    <property type="entry name" value="GAT-like domain"/>
    <property type="match status" value="1"/>
</dbReference>
<dbReference type="FunFam" id="1.25.40.90:FF:000034">
    <property type="entry name" value="Phosphatidylinositol-binding clathrin assembly protein-like"/>
    <property type="match status" value="1"/>
</dbReference>
<evidence type="ECO:0000313" key="13">
    <source>
        <dbReference type="Ensembl" id="ENSOSIP00000023066.1"/>
    </source>
</evidence>
<dbReference type="Gene3D" id="1.25.40.90">
    <property type="match status" value="1"/>
</dbReference>
<dbReference type="GO" id="GO:0005545">
    <property type="term" value="F:1-phosphatidylinositol binding"/>
    <property type="evidence" value="ECO:0007669"/>
    <property type="project" value="InterPro"/>
</dbReference>
<dbReference type="GO" id="GO:0005905">
    <property type="term" value="C:clathrin-coated pit"/>
    <property type="evidence" value="ECO:0007669"/>
    <property type="project" value="UniProtKB-SubCell"/>
</dbReference>
<feature type="compositionally biased region" description="Low complexity" evidence="11">
    <location>
        <begin position="610"/>
        <end position="625"/>
    </location>
</feature>
<evidence type="ECO:0000256" key="7">
    <source>
        <dbReference type="ARBA" id="ARBA00023136"/>
    </source>
</evidence>
<dbReference type="PROSITE" id="PS50942">
    <property type="entry name" value="ENTH"/>
    <property type="match status" value="1"/>
</dbReference>
<protein>
    <submittedName>
        <fullName evidence="13">Phosphatidylinositol binding clathrin assembly protein b</fullName>
    </submittedName>
</protein>
<evidence type="ECO:0000256" key="6">
    <source>
        <dbReference type="ARBA" id="ARBA00023034"/>
    </source>
</evidence>
<dbReference type="AlphaFoldDB" id="A0A8C7Y6Y1"/>
<dbReference type="PANTHER" id="PTHR22951:SF16">
    <property type="entry name" value="PHOSPHATIDYLINOSITOL-BINDING CLATHRIN ASSEMBLY PROTEIN"/>
    <property type="match status" value="1"/>
</dbReference>
<dbReference type="GO" id="GO:0072583">
    <property type="term" value="P:clathrin-dependent endocytosis"/>
    <property type="evidence" value="ECO:0007669"/>
    <property type="project" value="InterPro"/>
</dbReference>
<dbReference type="FunFam" id="1.20.58.150:FF:000001">
    <property type="entry name" value="phosphatidylinositol-binding clathrin assembly protein-like isoform X1"/>
    <property type="match status" value="1"/>
</dbReference>
<feature type="domain" description="ENTH" evidence="12">
    <location>
        <begin position="1"/>
        <end position="94"/>
    </location>
</feature>
<evidence type="ECO:0000256" key="3">
    <source>
        <dbReference type="ARBA" id="ARBA00004600"/>
    </source>
</evidence>
<evidence type="ECO:0000256" key="2">
    <source>
        <dbReference type="ARBA" id="ARBA00004555"/>
    </source>
</evidence>
<evidence type="ECO:0000256" key="1">
    <source>
        <dbReference type="ARBA" id="ARBA00004132"/>
    </source>
</evidence>
<evidence type="ECO:0000256" key="8">
    <source>
        <dbReference type="ARBA" id="ARBA00023176"/>
    </source>
</evidence>
<dbReference type="Pfam" id="PF07651">
    <property type="entry name" value="ANTH"/>
    <property type="match status" value="1"/>
</dbReference>
<dbReference type="Proteomes" id="UP000694383">
    <property type="component" value="Unplaced"/>
</dbReference>
<dbReference type="GO" id="GO:0098894">
    <property type="term" value="C:extrinsic component of presynaptic endocytic zone membrane"/>
    <property type="evidence" value="ECO:0007669"/>
    <property type="project" value="TreeGrafter"/>
</dbReference>
<name>A0A8C7Y6Y1_9TELE</name>
<feature type="region of interest" description="Disordered" evidence="11">
    <location>
        <begin position="598"/>
        <end position="643"/>
    </location>
</feature>
<evidence type="ECO:0000256" key="11">
    <source>
        <dbReference type="SAM" id="MobiDB-lite"/>
    </source>
</evidence>
<organism evidence="13 14">
    <name type="scientific">Oryzias sinensis</name>
    <name type="common">Chinese medaka</name>
    <dbReference type="NCBI Taxonomy" id="183150"/>
    <lineage>
        <taxon>Eukaryota</taxon>
        <taxon>Metazoa</taxon>
        <taxon>Chordata</taxon>
        <taxon>Craniata</taxon>
        <taxon>Vertebrata</taxon>
        <taxon>Euteleostomi</taxon>
        <taxon>Actinopterygii</taxon>
        <taxon>Neopterygii</taxon>
        <taxon>Teleostei</taxon>
        <taxon>Neoteleostei</taxon>
        <taxon>Acanthomorphata</taxon>
        <taxon>Ovalentaria</taxon>
        <taxon>Atherinomorphae</taxon>
        <taxon>Beloniformes</taxon>
        <taxon>Adrianichthyidae</taxon>
        <taxon>Oryziinae</taxon>
        <taxon>Oryzias</taxon>
    </lineage>
</organism>
<keyword evidence="7" id="KW-0472">Membrane</keyword>
<accession>A0A8C7Y6Y1</accession>
<keyword evidence="8" id="KW-0168">Coated pit</keyword>
<dbReference type="GO" id="GO:0016185">
    <property type="term" value="P:synaptic vesicle budding from presynaptic endocytic zone membrane"/>
    <property type="evidence" value="ECO:0007669"/>
    <property type="project" value="TreeGrafter"/>
</dbReference>
<reference evidence="13" key="2">
    <citation type="submission" date="2025-09" db="UniProtKB">
        <authorList>
            <consortium name="Ensembl"/>
        </authorList>
    </citation>
    <scope>IDENTIFICATION</scope>
</reference>
<dbReference type="GO" id="GO:0032050">
    <property type="term" value="F:clathrin heavy chain binding"/>
    <property type="evidence" value="ECO:0007669"/>
    <property type="project" value="TreeGrafter"/>
</dbReference>
<dbReference type="InterPro" id="IPR045192">
    <property type="entry name" value="AP180-like"/>
</dbReference>
<dbReference type="SMART" id="SM00273">
    <property type="entry name" value="ENTH"/>
    <property type="match status" value="1"/>
</dbReference>
<keyword evidence="6" id="KW-0333">Golgi apparatus</keyword>
<keyword evidence="14" id="KW-1185">Reference proteome</keyword>
<dbReference type="SUPFAM" id="SSF48464">
    <property type="entry name" value="ENTH/VHS domain"/>
    <property type="match status" value="1"/>
</dbReference>
<dbReference type="InterPro" id="IPR013809">
    <property type="entry name" value="ENTH"/>
</dbReference>
<evidence type="ECO:0000256" key="4">
    <source>
        <dbReference type="ARBA" id="ARBA00008011"/>
    </source>
</evidence>
<evidence type="ECO:0000313" key="14">
    <source>
        <dbReference type="Proteomes" id="UP000694383"/>
    </source>
</evidence>
<evidence type="ECO:0000256" key="10">
    <source>
        <dbReference type="SAM" id="Coils"/>
    </source>
</evidence>
<dbReference type="InterPro" id="IPR011417">
    <property type="entry name" value="ANTH_dom"/>
</dbReference>
<dbReference type="InterPro" id="IPR008942">
    <property type="entry name" value="ENTH_VHS"/>
</dbReference>
<keyword evidence="10" id="KW-0175">Coiled coil</keyword>
<dbReference type="GeneTree" id="ENSGT00950000183068"/>